<dbReference type="Proteomes" id="UP000061348">
    <property type="component" value="Unassembled WGS sequence"/>
</dbReference>
<reference evidence="1 2" key="1">
    <citation type="submission" date="2015-05" db="EMBL/GenBank/DDBJ databases">
        <title>A genomic and transcriptomic approach to investigate the blue pigment phenotype in Pseudomonas fluorescens.</title>
        <authorList>
            <person name="Andreani N.A."/>
            <person name="Cardazzo B."/>
        </authorList>
    </citation>
    <scope>NUCLEOTIDE SEQUENCE [LARGE SCALE GENOMIC DNA]</scope>
    <source>
        <strain evidence="1 2">Ps_22</strain>
    </source>
</reference>
<sequence>MNNSPTTPNGTGCNCSSSTYRRVLAIGLPMGVLSGTTAPAQSHAVTSTAASVGPYRLYKPTPGNCCLKRRTRLPGRASPLHITRTSPAAWLTSPWARNTSSIDGTKCSVVTPSASITWHR</sequence>
<name>A0A120G6G8_PSEFL</name>
<comment type="caution">
    <text evidence="1">The sequence shown here is derived from an EMBL/GenBank/DDBJ whole genome shotgun (WGS) entry which is preliminary data.</text>
</comment>
<protein>
    <submittedName>
        <fullName evidence="1">Uncharacterized protein</fullName>
    </submittedName>
</protein>
<dbReference type="AlphaFoldDB" id="A0A120G6G8"/>
<gene>
    <name evidence="1" type="ORF">PFLmoz3_04697</name>
</gene>
<dbReference type="EMBL" id="LCYA01000125">
    <property type="protein sequence ID" value="KWV85676.1"/>
    <property type="molecule type" value="Genomic_DNA"/>
</dbReference>
<accession>A0A120G6G8</accession>
<evidence type="ECO:0000313" key="1">
    <source>
        <dbReference type="EMBL" id="KWV85676.1"/>
    </source>
</evidence>
<proteinExistence type="predicted"/>
<evidence type="ECO:0000313" key="2">
    <source>
        <dbReference type="Proteomes" id="UP000061348"/>
    </source>
</evidence>
<organism evidence="1 2">
    <name type="scientific">Pseudomonas fluorescens</name>
    <dbReference type="NCBI Taxonomy" id="294"/>
    <lineage>
        <taxon>Bacteria</taxon>
        <taxon>Pseudomonadati</taxon>
        <taxon>Pseudomonadota</taxon>
        <taxon>Gammaproteobacteria</taxon>
        <taxon>Pseudomonadales</taxon>
        <taxon>Pseudomonadaceae</taxon>
        <taxon>Pseudomonas</taxon>
    </lineage>
</organism>
<dbReference type="PATRIC" id="fig|294.194.peg.5205"/>